<evidence type="ECO:0000256" key="1">
    <source>
        <dbReference type="SAM" id="MobiDB-lite"/>
    </source>
</evidence>
<organism evidence="2 3">
    <name type="scientific">Fusarium oxysporum f. sp. cubense</name>
    <dbReference type="NCBI Taxonomy" id="61366"/>
    <lineage>
        <taxon>Eukaryota</taxon>
        <taxon>Fungi</taxon>
        <taxon>Dikarya</taxon>
        <taxon>Ascomycota</taxon>
        <taxon>Pezizomycotina</taxon>
        <taxon>Sordariomycetes</taxon>
        <taxon>Hypocreomycetidae</taxon>
        <taxon>Hypocreales</taxon>
        <taxon>Nectriaceae</taxon>
        <taxon>Fusarium</taxon>
        <taxon>Fusarium oxysporum species complex</taxon>
    </lineage>
</organism>
<dbReference type="Proteomes" id="UP000321331">
    <property type="component" value="Unassembled WGS sequence"/>
</dbReference>
<name>A0A5C6SNG0_FUSOC</name>
<feature type="compositionally biased region" description="Polar residues" evidence="1">
    <location>
        <begin position="50"/>
        <end position="63"/>
    </location>
</feature>
<dbReference type="EMBL" id="VMNF01000011">
    <property type="protein sequence ID" value="TXC00245.1"/>
    <property type="molecule type" value="Genomic_DNA"/>
</dbReference>
<feature type="region of interest" description="Disordered" evidence="1">
    <location>
        <begin position="50"/>
        <end position="89"/>
    </location>
</feature>
<dbReference type="AlphaFoldDB" id="A0A5C6SNG0"/>
<gene>
    <name evidence="2" type="ORF">FocTR4_00014110</name>
</gene>
<sequence>MDNLRGWDTNFPKVRSTERTLVKNEPRIARVIINRPIGDFFHTTHRTLVNTPSTKGLGSSARFSESPPAHDFYPGFSPPSPPTVSDPGYLSGKVTVIRLDNSPDTELRVHCSSRSTRLGDSLQRPAHCSLQFTKTWGSRRQDSSTSE</sequence>
<protein>
    <submittedName>
        <fullName evidence="2">Uncharacterized protein</fullName>
    </submittedName>
</protein>
<comment type="caution">
    <text evidence="2">The sequence shown here is derived from an EMBL/GenBank/DDBJ whole genome shotgun (WGS) entry which is preliminary data.</text>
</comment>
<proteinExistence type="predicted"/>
<evidence type="ECO:0000313" key="3">
    <source>
        <dbReference type="Proteomes" id="UP000321331"/>
    </source>
</evidence>
<evidence type="ECO:0000313" key="2">
    <source>
        <dbReference type="EMBL" id="TXC00245.1"/>
    </source>
</evidence>
<accession>A0A5C6SNG0</accession>
<reference evidence="2 3" key="1">
    <citation type="submission" date="2019-07" db="EMBL/GenBank/DDBJ databases">
        <title>The First High-Quality Draft Genome Sequence of the Causal Agent of the Current Panama Disease Epidemic.</title>
        <authorList>
            <person name="Warmington R.J."/>
            <person name="Kay W."/>
            <person name="Jeffries A."/>
            <person name="Bebber D."/>
            <person name="Moore K."/>
            <person name="Studholme D.J."/>
        </authorList>
    </citation>
    <scope>NUCLEOTIDE SEQUENCE [LARGE SCALE GENOMIC DNA]</scope>
    <source>
        <strain evidence="2 3">TR4</strain>
    </source>
</reference>